<evidence type="ECO:0000313" key="1">
    <source>
        <dbReference type="EnsemblPlants" id="OB12G17730.1"/>
    </source>
</evidence>
<accession>J3NCR5</accession>
<dbReference type="HOGENOM" id="CLU_1613361_0_0_1"/>
<sequence>MHMVHSFAWLPRGLGRSGCGWPCADEGGRPGWHADQVGSHVSARGGAPYLLWDTGDAKAMARAVRLAGDRWATYPPPPVLHPGRLVESSPFNLLFFQPHKYSYIRNILSLISSSASSAGGEIFRPWSCWLLSTDGSPTKYVPTAAGLCVPYPNPIHPDLQTALSR</sequence>
<dbReference type="EnsemblPlants" id="OB12G17730.1">
    <property type="protein sequence ID" value="OB12G17730.1"/>
    <property type="gene ID" value="OB12G17730"/>
</dbReference>
<protein>
    <submittedName>
        <fullName evidence="1">Uncharacterized protein</fullName>
    </submittedName>
</protein>
<organism evidence="1">
    <name type="scientific">Oryza brachyantha</name>
    <name type="common">malo sina</name>
    <dbReference type="NCBI Taxonomy" id="4533"/>
    <lineage>
        <taxon>Eukaryota</taxon>
        <taxon>Viridiplantae</taxon>
        <taxon>Streptophyta</taxon>
        <taxon>Embryophyta</taxon>
        <taxon>Tracheophyta</taxon>
        <taxon>Spermatophyta</taxon>
        <taxon>Magnoliopsida</taxon>
        <taxon>Liliopsida</taxon>
        <taxon>Poales</taxon>
        <taxon>Poaceae</taxon>
        <taxon>BOP clade</taxon>
        <taxon>Oryzoideae</taxon>
        <taxon>Oryzeae</taxon>
        <taxon>Oryzinae</taxon>
        <taxon>Oryza</taxon>
    </lineage>
</organism>
<evidence type="ECO:0000313" key="2">
    <source>
        <dbReference type="Proteomes" id="UP000006038"/>
    </source>
</evidence>
<dbReference type="AlphaFoldDB" id="J3NCR5"/>
<name>J3NCR5_ORYBR</name>
<reference evidence="1" key="2">
    <citation type="submission" date="2013-04" db="UniProtKB">
        <authorList>
            <consortium name="EnsemblPlants"/>
        </authorList>
    </citation>
    <scope>IDENTIFICATION</scope>
</reference>
<proteinExistence type="predicted"/>
<dbReference type="Proteomes" id="UP000006038">
    <property type="component" value="Chromosome 12"/>
</dbReference>
<reference evidence="1" key="1">
    <citation type="journal article" date="2013" name="Nat. Commun.">
        <title>Whole-genome sequencing of Oryza brachyantha reveals mechanisms underlying Oryza genome evolution.</title>
        <authorList>
            <person name="Chen J."/>
            <person name="Huang Q."/>
            <person name="Gao D."/>
            <person name="Wang J."/>
            <person name="Lang Y."/>
            <person name="Liu T."/>
            <person name="Li B."/>
            <person name="Bai Z."/>
            <person name="Luis Goicoechea J."/>
            <person name="Liang C."/>
            <person name="Chen C."/>
            <person name="Zhang W."/>
            <person name="Sun S."/>
            <person name="Liao Y."/>
            <person name="Zhang X."/>
            <person name="Yang L."/>
            <person name="Song C."/>
            <person name="Wang M."/>
            <person name="Shi J."/>
            <person name="Liu G."/>
            <person name="Liu J."/>
            <person name="Zhou H."/>
            <person name="Zhou W."/>
            <person name="Yu Q."/>
            <person name="An N."/>
            <person name="Chen Y."/>
            <person name="Cai Q."/>
            <person name="Wang B."/>
            <person name="Liu B."/>
            <person name="Min J."/>
            <person name="Huang Y."/>
            <person name="Wu H."/>
            <person name="Li Z."/>
            <person name="Zhang Y."/>
            <person name="Yin Y."/>
            <person name="Song W."/>
            <person name="Jiang J."/>
            <person name="Jackson S.A."/>
            <person name="Wing R.A."/>
            <person name="Wang J."/>
            <person name="Chen M."/>
        </authorList>
    </citation>
    <scope>NUCLEOTIDE SEQUENCE [LARGE SCALE GENOMIC DNA]</scope>
    <source>
        <strain evidence="1">cv. IRGC 101232</strain>
    </source>
</reference>
<keyword evidence="2" id="KW-1185">Reference proteome</keyword>
<dbReference type="Gramene" id="OB12G17730.1">
    <property type="protein sequence ID" value="OB12G17730.1"/>
    <property type="gene ID" value="OB12G17730"/>
</dbReference>